<dbReference type="InterPro" id="IPR017645">
    <property type="entry name" value="Dnd_assoc_1"/>
</dbReference>
<dbReference type="AlphaFoldDB" id="A0A0P6VXX6"/>
<dbReference type="PATRIC" id="fig|218284.4.peg.2723"/>
<comment type="caution">
    <text evidence="1">The sequence shown here is derived from an EMBL/GenBank/DDBJ whole genome shotgun (WGS) entry which is preliminary data.</text>
</comment>
<accession>A0A0P6VXX6</accession>
<organism evidence="1 2">
    <name type="scientific">Rossellomorea vietnamensis</name>
    <dbReference type="NCBI Taxonomy" id="218284"/>
    <lineage>
        <taxon>Bacteria</taxon>
        <taxon>Bacillati</taxon>
        <taxon>Bacillota</taxon>
        <taxon>Bacilli</taxon>
        <taxon>Bacillales</taxon>
        <taxon>Bacillaceae</taxon>
        <taxon>Rossellomorea</taxon>
    </lineage>
</organism>
<evidence type="ECO:0000313" key="2">
    <source>
        <dbReference type="Proteomes" id="UP000050398"/>
    </source>
</evidence>
<dbReference type="EMBL" id="LIXZ01000031">
    <property type="protein sequence ID" value="KPL57686.1"/>
    <property type="molecule type" value="Genomic_DNA"/>
</dbReference>
<dbReference type="NCBIfam" id="TIGR03236">
    <property type="entry name" value="dnd_assoc_1"/>
    <property type="match status" value="1"/>
</dbReference>
<proteinExistence type="predicted"/>
<protein>
    <recommendedName>
        <fullName evidence="3">DNA phosphorothioation-dependent restriction protein DptG</fullName>
    </recommendedName>
</protein>
<dbReference type="RefSeq" id="WP_060674964.1">
    <property type="nucleotide sequence ID" value="NZ_LIXZ01000031.1"/>
</dbReference>
<reference evidence="1 2" key="1">
    <citation type="submission" date="2015-08" db="EMBL/GenBank/DDBJ databases">
        <title>Draft Genome Sequence of Bacillus vietnamensis UCD-SED5.</title>
        <authorList>
            <person name="Lee R.D."/>
            <person name="Jospin G."/>
            <person name="Lang J.M."/>
            <person name="Coil D.A."/>
            <person name="Eisen J.A."/>
        </authorList>
    </citation>
    <scope>NUCLEOTIDE SEQUENCE [LARGE SCALE GENOMIC DNA]</scope>
    <source>
        <strain evidence="1 2">UCD-SED5</strain>
    </source>
</reference>
<evidence type="ECO:0000313" key="1">
    <source>
        <dbReference type="EMBL" id="KPL57686.1"/>
    </source>
</evidence>
<dbReference type="OrthoDB" id="2590988at2"/>
<gene>
    <name evidence="1" type="ORF">AM506_20885</name>
</gene>
<sequence length="467" mass="54779">MSHLYIEHLNKHLIKKNKHDVGEVLDVLPFLTKRTGAIKGNFNQVLGEFVRFNSSLELDSHAYSEIETFTTDEQNKYSEHIASKVEFLDDSDASYDFVRFLNQYLSNEDEIKPIHPYLFNYIPNERFEGEFKKYAQFLSETLALENNEIKEIFINKKSEDILTELVLSQLDGLKEAKWKRRQYQQLLAPLVKCYQEDLIFLSKHKDYFLASFPLLTHFYTLMYAMQLLFKFEQFTNANFDEVTPLYFALEWEAISKRRSAADEILGYKFIKENAKKLFPHIHTISHLSHNVLQEDKEDRLNFIPYSTLYDRIKNKGESFEQEFLHELKEWINLYKKLPFTNITIEDNSETLPEAFKVLFACLQKGTSSSVADKFGKNIEDLASDQFVKSRGSIGNVLNIKHEFLLLITAVSVKDKRIPLNELFHEFEKRGIALDRYSKKEVMNLFDNLNIIDKKSDSGDAQYVKPIL</sequence>
<evidence type="ECO:0008006" key="3">
    <source>
        <dbReference type="Google" id="ProtNLM"/>
    </source>
</evidence>
<name>A0A0P6VXX6_9BACI</name>
<dbReference type="Proteomes" id="UP000050398">
    <property type="component" value="Unassembled WGS sequence"/>
</dbReference>